<evidence type="ECO:0000313" key="2">
    <source>
        <dbReference type="Proteomes" id="UP000173328"/>
    </source>
</evidence>
<dbReference type="GeneID" id="28715626"/>
<protein>
    <submittedName>
        <fullName evidence="1">E4 ORF3</fullName>
    </submittedName>
</protein>
<organism evidence="1 2">
    <name type="scientific">Bat mastadenovirus WIV12</name>
    <dbReference type="NCBI Taxonomy" id="1788434"/>
    <lineage>
        <taxon>Viruses</taxon>
        <taxon>Varidnaviria</taxon>
        <taxon>Bamfordvirae</taxon>
        <taxon>Preplasmiviricota</taxon>
        <taxon>Polisuviricotina</taxon>
        <taxon>Pharingeaviricetes</taxon>
        <taxon>Rowavirales</taxon>
        <taxon>Adenoviridae</taxon>
        <taxon>Mastadenovirus</taxon>
        <taxon>Mastadenovirus miniopteridae</taxon>
        <taxon>Bat mastadenovirus D</taxon>
    </lineage>
</organism>
<name>A0A1B0UI08_9ADEN</name>
<keyword evidence="2" id="KW-1185">Reference proteome</keyword>
<sequence>MFCKMLYTADTIKEVARCLDPIYALFKKYYFRIRHERRVARCVKAIYFTLWNNIHNNHPNVCETSETTYKALKLWYMIELEVMHIFWKIQRMEIHADFVLGKHRAKYY</sequence>
<dbReference type="RefSeq" id="YP_009272895.1">
    <property type="nucleotide sequence ID" value="NC_030860.1"/>
</dbReference>
<evidence type="ECO:0000313" key="1">
    <source>
        <dbReference type="EMBL" id="AMB43168.1"/>
    </source>
</evidence>
<accession>A0A1B0UI08</accession>
<dbReference type="KEGG" id="vg:28715626"/>
<dbReference type="EMBL" id="KT698856">
    <property type="protein sequence ID" value="AMB43168.1"/>
    <property type="molecule type" value="Genomic_DNA"/>
</dbReference>
<dbReference type="OrthoDB" id="36563at10239"/>
<reference evidence="1 2" key="1">
    <citation type="submission" date="2015-08" db="EMBL/GenBank/DDBJ databases">
        <title>Isolation and characterization of novel bat adenoviruses with diverse genome sizes, low GC contents or extremely long E3 ORFs.</title>
        <authorList>
            <person name="Tan B."/>
            <person name="Yang X.-L."/>
            <person name="Ge X.-Y."/>
            <person name="Peng C."/>
            <person name="Zhang Y.-Z."/>
            <person name="Zhang L.-B."/>
            <person name="Shi Z.-L."/>
        </authorList>
    </citation>
    <scope>NUCLEOTIDE SEQUENCE [LARGE SCALE GENOMIC DNA]</scope>
    <source>
        <strain evidence="1">WIV12</strain>
    </source>
</reference>
<proteinExistence type="predicted"/>
<dbReference type="Proteomes" id="UP000173328">
    <property type="component" value="Segment"/>
</dbReference>